<comment type="similarity">
    <text evidence="1">Belongs to the peptidase C1 family.</text>
</comment>
<dbReference type="Gene3D" id="4.10.400.10">
    <property type="entry name" value="Low-density Lipoprotein Receptor"/>
    <property type="match status" value="2"/>
</dbReference>
<proteinExistence type="inferred from homology"/>
<sequence length="624" mass="69886">MSMDKKNDPHGTPFRNIGPHGGVAECDPNSDKPCCSSWGFCGEGVSGNWEYCTCPTCTDYRETQSSTRESTAIERCSSTQQKCPNGKCISYRWLCDGDNDCGDNSDEKDCTEGTRAFDDFVSKVKKNYANAAEERKRKGIFLSNYKLNEEHNKLYESGRSTFKMGVNEFSDMTFEEVINTMTGSTDHELSIRQRRDTNWEYYKPINSREELPYQLGFKGFKYRNEGHVNGPKNQGKCGSCWAFATAAVLESHISLKADRLYDLSEQNLVSCVDSTSCDNGGNSHRALAYVMGNGISDRRYGPYSSGSNSENDEGTCNRGAYKIPYMVAGWKQVTPGNDDHLMNALVHMGPVYISMIIGPKFKGYNSGVFSDQNCRQALEDNLEFENGGYGYHAMALIGYGAENGETYWLIKNSWGTTWGMEGYIKVSRKEENHCGISMRAVIPIISDCLTSSQFQCQNERCISKRQLCDGEDDCGDNSDENDCSGQRGSNIKIGSQTFHLYREVGTWEEASQLCKRKGFSLAQPSDPITLRKHIIDYFGYGEDLWLGARGDGRKYNWLGKPNKPALTLDDKLWRSDPGVDGCLTMFVSGHMLHSEYADPNYLTPYNSRHCQNGISYNGGMICEG</sequence>
<feature type="disulfide bond" evidence="7">
    <location>
        <begin position="83"/>
        <end position="101"/>
    </location>
</feature>
<dbReference type="AlphaFoldDB" id="A0AAV2REL3"/>
<dbReference type="GO" id="GO:0008234">
    <property type="term" value="F:cysteine-type peptidase activity"/>
    <property type="evidence" value="ECO:0007669"/>
    <property type="project" value="UniProtKB-KW"/>
</dbReference>
<keyword evidence="3" id="KW-0378">Hydrolase</keyword>
<evidence type="ECO:0000256" key="7">
    <source>
        <dbReference type="PROSITE-ProRule" id="PRU00124"/>
    </source>
</evidence>
<dbReference type="SUPFAM" id="SSF56436">
    <property type="entry name" value="C-type lectin-like"/>
    <property type="match status" value="1"/>
</dbReference>
<dbReference type="PROSITE" id="PS01209">
    <property type="entry name" value="LDLRA_1"/>
    <property type="match status" value="2"/>
</dbReference>
<accession>A0AAV2REL3</accession>
<dbReference type="InterPro" id="IPR025661">
    <property type="entry name" value="Pept_asp_AS"/>
</dbReference>
<dbReference type="InterPro" id="IPR036055">
    <property type="entry name" value="LDL_receptor-like_sf"/>
</dbReference>
<evidence type="ECO:0000259" key="8">
    <source>
        <dbReference type="SMART" id="SM00645"/>
    </source>
</evidence>
<evidence type="ECO:0000256" key="5">
    <source>
        <dbReference type="ARBA" id="ARBA00023145"/>
    </source>
</evidence>
<dbReference type="InterPro" id="IPR038765">
    <property type="entry name" value="Papain-like_cys_pep_sf"/>
</dbReference>
<evidence type="ECO:0000313" key="11">
    <source>
        <dbReference type="Proteomes" id="UP001497623"/>
    </source>
</evidence>
<dbReference type="SMART" id="SM00645">
    <property type="entry name" value="Pept_C1"/>
    <property type="match status" value="1"/>
</dbReference>
<evidence type="ECO:0000313" key="10">
    <source>
        <dbReference type="EMBL" id="CAL4121643.1"/>
    </source>
</evidence>
<dbReference type="Pfam" id="PF00057">
    <property type="entry name" value="Ldl_recept_a"/>
    <property type="match status" value="2"/>
</dbReference>
<dbReference type="InterPro" id="IPR039417">
    <property type="entry name" value="Peptidase_C1A_papain-like"/>
</dbReference>
<dbReference type="PRINTS" id="PR00261">
    <property type="entry name" value="LDLRECEPTOR"/>
</dbReference>
<keyword evidence="2" id="KW-0645">Protease</keyword>
<reference evidence="10 11" key="1">
    <citation type="submission" date="2024-05" db="EMBL/GenBank/DDBJ databases">
        <authorList>
            <person name="Wallberg A."/>
        </authorList>
    </citation>
    <scope>NUCLEOTIDE SEQUENCE [LARGE SCALE GENOMIC DNA]</scope>
</reference>
<dbReference type="Pfam" id="PF08246">
    <property type="entry name" value="Inhibitor_I29"/>
    <property type="match status" value="1"/>
</dbReference>
<dbReference type="Gene3D" id="3.90.70.10">
    <property type="entry name" value="Cysteine proteinases"/>
    <property type="match status" value="1"/>
</dbReference>
<dbReference type="InterPro" id="IPR016187">
    <property type="entry name" value="CTDL_fold"/>
</dbReference>
<dbReference type="InterPro" id="IPR000169">
    <property type="entry name" value="Pept_cys_AS"/>
</dbReference>
<evidence type="ECO:0000256" key="6">
    <source>
        <dbReference type="ARBA" id="ARBA00023157"/>
    </source>
</evidence>
<dbReference type="PROSITE" id="PS00139">
    <property type="entry name" value="THIOL_PROTEASE_CYS"/>
    <property type="match status" value="1"/>
</dbReference>
<dbReference type="SMART" id="SM00192">
    <property type="entry name" value="LDLa"/>
    <property type="match status" value="2"/>
</dbReference>
<keyword evidence="6 7" id="KW-1015">Disulfide bond</keyword>
<feature type="disulfide bond" evidence="7">
    <location>
        <begin position="456"/>
        <end position="474"/>
    </location>
</feature>
<evidence type="ECO:0000256" key="3">
    <source>
        <dbReference type="ARBA" id="ARBA00022801"/>
    </source>
</evidence>
<dbReference type="InterPro" id="IPR025660">
    <property type="entry name" value="Pept_his_AS"/>
</dbReference>
<dbReference type="CDD" id="cd02248">
    <property type="entry name" value="Peptidase_C1A"/>
    <property type="match status" value="1"/>
</dbReference>
<dbReference type="InterPro" id="IPR002172">
    <property type="entry name" value="LDrepeatLR_classA_rpt"/>
</dbReference>
<feature type="non-terminal residue" evidence="10">
    <location>
        <position position="624"/>
    </location>
</feature>
<keyword evidence="11" id="KW-1185">Reference proteome</keyword>
<dbReference type="PROSITE" id="PS50068">
    <property type="entry name" value="LDLRA_2"/>
    <property type="match status" value="2"/>
</dbReference>
<evidence type="ECO:0000256" key="1">
    <source>
        <dbReference type="ARBA" id="ARBA00008455"/>
    </source>
</evidence>
<name>A0AAV2REL3_MEGNR</name>
<dbReference type="Pfam" id="PF00112">
    <property type="entry name" value="Peptidase_C1"/>
    <property type="match status" value="1"/>
</dbReference>
<dbReference type="SUPFAM" id="SSF57424">
    <property type="entry name" value="LDL receptor-like module"/>
    <property type="match status" value="2"/>
</dbReference>
<comment type="caution">
    <text evidence="10">The sequence shown here is derived from an EMBL/GenBank/DDBJ whole genome shotgun (WGS) entry which is preliminary data.</text>
</comment>
<dbReference type="GO" id="GO:0006508">
    <property type="term" value="P:proteolysis"/>
    <property type="evidence" value="ECO:0007669"/>
    <property type="project" value="UniProtKB-KW"/>
</dbReference>
<feature type="disulfide bond" evidence="7">
    <location>
        <begin position="76"/>
        <end position="88"/>
    </location>
</feature>
<dbReference type="EMBL" id="CAXKWB010019055">
    <property type="protein sequence ID" value="CAL4121643.1"/>
    <property type="molecule type" value="Genomic_DNA"/>
</dbReference>
<gene>
    <name evidence="10" type="ORF">MNOR_LOCUS22525</name>
</gene>
<protein>
    <submittedName>
        <fullName evidence="10">Uncharacterized protein</fullName>
    </submittedName>
</protein>
<dbReference type="InterPro" id="IPR013201">
    <property type="entry name" value="Prot_inhib_I29"/>
</dbReference>
<dbReference type="InterPro" id="IPR000668">
    <property type="entry name" value="Peptidase_C1A_C"/>
</dbReference>
<dbReference type="PANTHER" id="PTHR12411">
    <property type="entry name" value="CYSTEINE PROTEASE FAMILY C1-RELATED"/>
    <property type="match status" value="1"/>
</dbReference>
<feature type="domain" description="Peptidase C1A papain C-terminal" evidence="8">
    <location>
        <begin position="216"/>
        <end position="444"/>
    </location>
</feature>
<dbReference type="PROSITE" id="PS00639">
    <property type="entry name" value="THIOL_PROTEASE_HIS"/>
    <property type="match status" value="1"/>
</dbReference>
<dbReference type="SMART" id="SM00848">
    <property type="entry name" value="Inhibitor_I29"/>
    <property type="match status" value="1"/>
</dbReference>
<comment type="caution">
    <text evidence="7">Lacks conserved residue(s) required for the propagation of feature annotation.</text>
</comment>
<evidence type="ECO:0000256" key="4">
    <source>
        <dbReference type="ARBA" id="ARBA00022807"/>
    </source>
</evidence>
<organism evidence="10 11">
    <name type="scientific">Meganyctiphanes norvegica</name>
    <name type="common">Northern krill</name>
    <name type="synonym">Thysanopoda norvegica</name>
    <dbReference type="NCBI Taxonomy" id="48144"/>
    <lineage>
        <taxon>Eukaryota</taxon>
        <taxon>Metazoa</taxon>
        <taxon>Ecdysozoa</taxon>
        <taxon>Arthropoda</taxon>
        <taxon>Crustacea</taxon>
        <taxon>Multicrustacea</taxon>
        <taxon>Malacostraca</taxon>
        <taxon>Eumalacostraca</taxon>
        <taxon>Eucarida</taxon>
        <taxon>Euphausiacea</taxon>
        <taxon>Euphausiidae</taxon>
        <taxon>Meganyctiphanes</taxon>
    </lineage>
</organism>
<dbReference type="CDD" id="cd00112">
    <property type="entry name" value="LDLa"/>
    <property type="match status" value="2"/>
</dbReference>
<dbReference type="SUPFAM" id="SSF54001">
    <property type="entry name" value="Cysteine proteinases"/>
    <property type="match status" value="1"/>
</dbReference>
<keyword evidence="4" id="KW-0788">Thiol protease</keyword>
<evidence type="ECO:0000256" key="2">
    <source>
        <dbReference type="ARBA" id="ARBA00022670"/>
    </source>
</evidence>
<feature type="domain" description="Cathepsin propeptide inhibitor" evidence="9">
    <location>
        <begin position="117"/>
        <end position="177"/>
    </location>
</feature>
<feature type="disulfide bond" evidence="7">
    <location>
        <begin position="468"/>
        <end position="483"/>
    </location>
</feature>
<evidence type="ECO:0000259" key="9">
    <source>
        <dbReference type="SMART" id="SM00848"/>
    </source>
</evidence>
<dbReference type="Proteomes" id="UP001497623">
    <property type="component" value="Unassembled WGS sequence"/>
</dbReference>
<dbReference type="InterPro" id="IPR023415">
    <property type="entry name" value="LDLR_class-A_CS"/>
</dbReference>
<keyword evidence="5" id="KW-0865">Zymogen</keyword>
<dbReference type="PROSITE" id="PS00640">
    <property type="entry name" value="THIOL_PROTEASE_ASN"/>
    <property type="match status" value="1"/>
</dbReference>
<dbReference type="InterPro" id="IPR013128">
    <property type="entry name" value="Peptidase_C1A"/>
</dbReference>
<feature type="disulfide bond" evidence="7">
    <location>
        <begin position="95"/>
        <end position="110"/>
    </location>
</feature>